<organism evidence="1 2">
    <name type="scientific">Thalassospira indica</name>
    <dbReference type="NCBI Taxonomy" id="1891279"/>
    <lineage>
        <taxon>Bacteria</taxon>
        <taxon>Pseudomonadati</taxon>
        <taxon>Pseudomonadota</taxon>
        <taxon>Alphaproteobacteria</taxon>
        <taxon>Rhodospirillales</taxon>
        <taxon>Thalassospiraceae</taxon>
        <taxon>Thalassospira</taxon>
    </lineage>
</organism>
<evidence type="ECO:0000313" key="2">
    <source>
        <dbReference type="Proteomes" id="UP000256971"/>
    </source>
</evidence>
<protein>
    <submittedName>
        <fullName evidence="1">DUF1028 domain-containing protein</fullName>
    </submittedName>
</protein>
<reference evidence="1 2" key="1">
    <citation type="submission" date="2018-08" db="EMBL/GenBank/DDBJ databases">
        <title>Complete genome sequence of type strain Thalassospira indica MCCC 1A01103T, isolated from isolated from deep seawater of the Indian Ocean.</title>
        <authorList>
            <person name="Liu Y."/>
        </authorList>
    </citation>
    <scope>NUCLEOTIDE SEQUENCE [LARGE SCALE GENOMIC DNA]</scope>
    <source>
        <strain evidence="1 2">PB8BT</strain>
    </source>
</reference>
<dbReference type="InterPro" id="IPR010430">
    <property type="entry name" value="DUF1028"/>
</dbReference>
<accession>A0ABM6Y1G3</accession>
<keyword evidence="2" id="KW-1185">Reference proteome</keyword>
<dbReference type="SUPFAM" id="SSF56235">
    <property type="entry name" value="N-terminal nucleophile aminohydrolases (Ntn hydrolases)"/>
    <property type="match status" value="1"/>
</dbReference>
<name>A0ABM6Y1G3_9PROT</name>
<gene>
    <name evidence="1" type="ORF">DY252_16190</name>
</gene>
<dbReference type="EMBL" id="CP031555">
    <property type="protein sequence ID" value="AXO15587.1"/>
    <property type="molecule type" value="Genomic_DNA"/>
</dbReference>
<dbReference type="PANTHER" id="PTHR39328:SF1">
    <property type="entry name" value="BLL2871 PROTEIN"/>
    <property type="match status" value="1"/>
</dbReference>
<dbReference type="PANTHER" id="PTHR39328">
    <property type="entry name" value="BLL2871 PROTEIN"/>
    <property type="match status" value="1"/>
</dbReference>
<proteinExistence type="predicted"/>
<sequence>MINARQHPYQAVHQAGNMTYTIVARDPKTNAIGIASATGNLAVGGFVPHVKPGVGAIATQGFSTNFWYGVNGLAMLEQGEAAESVSEKLTGEDNGRDWRQLIVLDQNGETAVWTGEKNRSETARISARNLAIAGNMLAHRNVPDAMREGFEMMRDGNEPFEKCILEALVAGFDAGGDVRGTTSAVIKVITPDRLPLDLRVDDHTDPLHELMRLYAKTQDPEYRRFFDRLPTPDKPHQY</sequence>
<dbReference type="Gene3D" id="3.60.20.10">
    <property type="entry name" value="Glutamine Phosphoribosylpyrophosphate, subunit 1, domain 1"/>
    <property type="match status" value="1"/>
</dbReference>
<dbReference type="Proteomes" id="UP000256971">
    <property type="component" value="Chromosome"/>
</dbReference>
<evidence type="ECO:0000313" key="1">
    <source>
        <dbReference type="EMBL" id="AXO15587.1"/>
    </source>
</evidence>
<dbReference type="Pfam" id="PF06267">
    <property type="entry name" value="DUF1028"/>
    <property type="match status" value="1"/>
</dbReference>
<dbReference type="InterPro" id="IPR029055">
    <property type="entry name" value="Ntn_hydrolases_N"/>
</dbReference>